<dbReference type="EMBL" id="JAMZMK010011403">
    <property type="protein sequence ID" value="KAI7727326.1"/>
    <property type="molecule type" value="Genomic_DNA"/>
</dbReference>
<keyword evidence="2" id="KW-1185">Reference proteome</keyword>
<dbReference type="AlphaFoldDB" id="A0AAD5BRX5"/>
<comment type="caution">
    <text evidence="1">The sequence shown here is derived from an EMBL/GenBank/DDBJ whole genome shotgun (WGS) entry which is preliminary data.</text>
</comment>
<gene>
    <name evidence="1" type="ORF">M8C21_027598</name>
</gene>
<reference evidence="1" key="1">
    <citation type="submission" date="2022-06" db="EMBL/GenBank/DDBJ databases">
        <title>Uncovering the hologenomic basis of an extraordinary plant invasion.</title>
        <authorList>
            <person name="Bieker V.C."/>
            <person name="Martin M.D."/>
            <person name="Gilbert T."/>
            <person name="Hodgins K."/>
            <person name="Battlay P."/>
            <person name="Petersen B."/>
            <person name="Wilson J."/>
        </authorList>
    </citation>
    <scope>NUCLEOTIDE SEQUENCE</scope>
    <source>
        <strain evidence="1">AA19_3_7</strain>
        <tissue evidence="1">Leaf</tissue>
    </source>
</reference>
<proteinExistence type="predicted"/>
<organism evidence="1 2">
    <name type="scientific">Ambrosia artemisiifolia</name>
    <name type="common">Common ragweed</name>
    <dbReference type="NCBI Taxonomy" id="4212"/>
    <lineage>
        <taxon>Eukaryota</taxon>
        <taxon>Viridiplantae</taxon>
        <taxon>Streptophyta</taxon>
        <taxon>Embryophyta</taxon>
        <taxon>Tracheophyta</taxon>
        <taxon>Spermatophyta</taxon>
        <taxon>Magnoliopsida</taxon>
        <taxon>eudicotyledons</taxon>
        <taxon>Gunneridae</taxon>
        <taxon>Pentapetalae</taxon>
        <taxon>asterids</taxon>
        <taxon>campanulids</taxon>
        <taxon>Asterales</taxon>
        <taxon>Asteraceae</taxon>
        <taxon>Asteroideae</taxon>
        <taxon>Heliantheae alliance</taxon>
        <taxon>Heliantheae</taxon>
        <taxon>Ambrosia</taxon>
    </lineage>
</organism>
<evidence type="ECO:0000313" key="2">
    <source>
        <dbReference type="Proteomes" id="UP001206925"/>
    </source>
</evidence>
<name>A0AAD5BRX5_AMBAR</name>
<evidence type="ECO:0000313" key="1">
    <source>
        <dbReference type="EMBL" id="KAI7727326.1"/>
    </source>
</evidence>
<protein>
    <submittedName>
        <fullName evidence="1">Uncharacterized protein</fullName>
    </submittedName>
</protein>
<dbReference type="Proteomes" id="UP001206925">
    <property type="component" value="Unassembled WGS sequence"/>
</dbReference>
<sequence>MNDCGIPYNEGFPKAAERNLKNKQTTWMLSVKDALTC</sequence>
<accession>A0AAD5BRX5</accession>